<dbReference type="GO" id="GO:0046872">
    <property type="term" value="F:metal ion binding"/>
    <property type="evidence" value="ECO:0007669"/>
    <property type="project" value="UniProtKB-KW"/>
</dbReference>
<comment type="caution">
    <text evidence="6">The sequence shown here is derived from an EMBL/GenBank/DDBJ whole genome shotgun (WGS) entry which is preliminary data.</text>
</comment>
<reference evidence="7" key="1">
    <citation type="submission" date="2016-01" db="EMBL/GenBank/DDBJ databases">
        <authorList>
            <person name="Mitreva M."/>
            <person name="Pepin K.H."/>
            <person name="Mihindukulasuriya K.A."/>
            <person name="Fulton R."/>
            <person name="Fronick C."/>
            <person name="O'Laughlin M."/>
            <person name="Miner T."/>
            <person name="Herter B."/>
            <person name="Rosa B.A."/>
            <person name="Cordes M."/>
            <person name="Tomlinson C."/>
            <person name="Wollam A."/>
            <person name="Palsikar V.B."/>
            <person name="Mardis E.R."/>
            <person name="Wilson R.K."/>
        </authorList>
    </citation>
    <scope>NUCLEOTIDE SEQUENCE [LARGE SCALE GENOMIC DNA]</scope>
    <source>
        <strain evidence="7">DNF00729</strain>
    </source>
</reference>
<dbReference type="EMBL" id="LSDG01000045">
    <property type="protein sequence ID" value="KXB65031.1"/>
    <property type="molecule type" value="Genomic_DNA"/>
</dbReference>
<gene>
    <name evidence="6" type="ORF">HMPREF1863_01539</name>
</gene>
<keyword evidence="7" id="KW-1185">Reference proteome</keyword>
<dbReference type="SUPFAM" id="SSF56281">
    <property type="entry name" value="Metallo-hydrolase/oxidoreductase"/>
    <property type="match status" value="1"/>
</dbReference>
<dbReference type="PANTHER" id="PTHR46233">
    <property type="entry name" value="HYDROXYACYLGLUTATHIONE HYDROLASE GLOC"/>
    <property type="match status" value="1"/>
</dbReference>
<keyword evidence="2" id="KW-0479">Metal-binding</keyword>
<comment type="cofactor">
    <cofactor evidence="1">
        <name>Zn(2+)</name>
        <dbReference type="ChEBI" id="CHEBI:29105"/>
    </cofactor>
</comment>
<evidence type="ECO:0000256" key="2">
    <source>
        <dbReference type="ARBA" id="ARBA00022723"/>
    </source>
</evidence>
<dbReference type="Pfam" id="PF00753">
    <property type="entry name" value="Lactamase_B"/>
    <property type="match status" value="1"/>
</dbReference>
<dbReference type="InterPro" id="IPR051453">
    <property type="entry name" value="MBL_Glyoxalase_II"/>
</dbReference>
<dbReference type="RefSeq" id="WP_068369161.1">
    <property type="nucleotide sequence ID" value="NZ_CALTYF010000013.1"/>
</dbReference>
<evidence type="ECO:0000259" key="5">
    <source>
        <dbReference type="SMART" id="SM00849"/>
    </source>
</evidence>
<dbReference type="PANTHER" id="PTHR46233:SF3">
    <property type="entry name" value="HYDROXYACYLGLUTATHIONE HYDROLASE GLOC"/>
    <property type="match status" value="1"/>
</dbReference>
<keyword evidence="3" id="KW-0378">Hydrolase</keyword>
<dbReference type="InterPro" id="IPR001279">
    <property type="entry name" value="Metallo-B-lactamas"/>
</dbReference>
<sequence>MAFKTVLVGGTTNCYIVYNEKNKKGFIVDPGAESGRILAEVEHLGLTIEAILLTHAHGDHVAALNQVRDALGVKVYMDKDELENFNHQVPQFIAMMGGEVPDKEPDVLLNDGDTIELDCGKIKVMQTAGHTPGSVCYFYGNLLLSGDTLFQGSIGRTDFPGGDMQAMMHSLRKLAQVDENLRVLPGHGPETSIGIEKRINPYMQHVL</sequence>
<protein>
    <submittedName>
        <fullName evidence="6">Metallo-beta-lactamase domain protein</fullName>
    </submittedName>
</protein>
<dbReference type="InterPro" id="IPR036866">
    <property type="entry name" value="RibonucZ/Hydroxyglut_hydro"/>
</dbReference>
<evidence type="ECO:0000313" key="6">
    <source>
        <dbReference type="EMBL" id="KXB65031.1"/>
    </source>
</evidence>
<dbReference type="AlphaFoldDB" id="A0A134ABD7"/>
<evidence type="ECO:0000313" key="7">
    <source>
        <dbReference type="Proteomes" id="UP000070442"/>
    </source>
</evidence>
<dbReference type="Proteomes" id="UP000070442">
    <property type="component" value="Unassembled WGS sequence"/>
</dbReference>
<organism evidence="6 7">
    <name type="scientific">Aedoeadaptatus coxii</name>
    <dbReference type="NCBI Taxonomy" id="755172"/>
    <lineage>
        <taxon>Bacteria</taxon>
        <taxon>Bacillati</taxon>
        <taxon>Bacillota</taxon>
        <taxon>Tissierellia</taxon>
        <taxon>Tissierellales</taxon>
        <taxon>Peptoniphilaceae</taxon>
        <taxon>Aedoeadaptatus</taxon>
    </lineage>
</organism>
<dbReference type="CDD" id="cd06262">
    <property type="entry name" value="metallo-hydrolase-like_MBL-fold"/>
    <property type="match status" value="1"/>
</dbReference>
<dbReference type="PATRIC" id="fig|755172.3.peg.1499"/>
<evidence type="ECO:0000256" key="3">
    <source>
        <dbReference type="ARBA" id="ARBA00022801"/>
    </source>
</evidence>
<dbReference type="STRING" id="755172.HMPREF1863_01539"/>
<dbReference type="GO" id="GO:0016787">
    <property type="term" value="F:hydrolase activity"/>
    <property type="evidence" value="ECO:0007669"/>
    <property type="project" value="UniProtKB-KW"/>
</dbReference>
<dbReference type="Gene3D" id="3.60.15.10">
    <property type="entry name" value="Ribonuclease Z/Hydroxyacylglutathione hydrolase-like"/>
    <property type="match status" value="1"/>
</dbReference>
<dbReference type="SMART" id="SM00849">
    <property type="entry name" value="Lactamase_B"/>
    <property type="match status" value="1"/>
</dbReference>
<accession>A0A134ABD7</accession>
<dbReference type="OrthoDB" id="9802248at2"/>
<keyword evidence="4" id="KW-0862">Zinc</keyword>
<proteinExistence type="predicted"/>
<name>A0A134ABD7_9FIRM</name>
<evidence type="ECO:0000256" key="1">
    <source>
        <dbReference type="ARBA" id="ARBA00001947"/>
    </source>
</evidence>
<evidence type="ECO:0000256" key="4">
    <source>
        <dbReference type="ARBA" id="ARBA00022833"/>
    </source>
</evidence>
<feature type="domain" description="Metallo-beta-lactamase" evidence="5">
    <location>
        <begin position="11"/>
        <end position="187"/>
    </location>
</feature>